<proteinExistence type="inferred from homology"/>
<accession>A0A1G6T7R4</accession>
<dbReference type="SUPFAM" id="SSF52540">
    <property type="entry name" value="P-loop containing nucleoside triphosphate hydrolases"/>
    <property type="match status" value="1"/>
</dbReference>
<comment type="similarity">
    <text evidence="4">Belongs to the ABC transporter superfamily. Macrolide exporter (TC 3.A.1.122) family.</text>
</comment>
<dbReference type="GO" id="GO:1902495">
    <property type="term" value="C:transmembrane transporter complex"/>
    <property type="evidence" value="ECO:0007669"/>
    <property type="project" value="UniProtKB-ARBA"/>
</dbReference>
<dbReference type="InterPro" id="IPR017911">
    <property type="entry name" value="MacB-like_ATP-bd"/>
</dbReference>
<dbReference type="OrthoDB" id="9802264at2"/>
<dbReference type="GO" id="GO:0016887">
    <property type="term" value="F:ATP hydrolysis activity"/>
    <property type="evidence" value="ECO:0007669"/>
    <property type="project" value="InterPro"/>
</dbReference>
<evidence type="ECO:0000256" key="3">
    <source>
        <dbReference type="ARBA" id="ARBA00022840"/>
    </source>
</evidence>
<dbReference type="PROSITE" id="PS00211">
    <property type="entry name" value="ABC_TRANSPORTER_1"/>
    <property type="match status" value="1"/>
</dbReference>
<dbReference type="InterPro" id="IPR027417">
    <property type="entry name" value="P-loop_NTPase"/>
</dbReference>
<dbReference type="SMART" id="SM00382">
    <property type="entry name" value="AAA"/>
    <property type="match status" value="1"/>
</dbReference>
<dbReference type="EMBL" id="FNAG01000001">
    <property type="protein sequence ID" value="SDD24914.1"/>
    <property type="molecule type" value="Genomic_DNA"/>
</dbReference>
<dbReference type="Pfam" id="PF00005">
    <property type="entry name" value="ABC_tran"/>
    <property type="match status" value="1"/>
</dbReference>
<sequence length="230" mass="24724">MTAAAPVIHCEHLRKVYAEGTAAEVVALRGVSFDIAHGEFVAIIGPSGSGKSTLMNLIGCLDSPSAGRYLCDGVDVAELDAAGRARLRLEKIGFVFQGFHLLSRMSALDNVMLPLTYAGVPPQERRQRAQQALAEVGLGERGKHRPSELSGGQQQRVAIARALINRAPILLADEPTGALDSRTGEEILKLFQNLQAQGHTIVLITHDPDVAARADRVLSMHDGELKELPR</sequence>
<dbReference type="AlphaFoldDB" id="A0A1G6T7R4"/>
<evidence type="ECO:0000256" key="2">
    <source>
        <dbReference type="ARBA" id="ARBA00022741"/>
    </source>
</evidence>
<dbReference type="RefSeq" id="WP_091239316.1">
    <property type="nucleotide sequence ID" value="NZ_FNAG01000001.1"/>
</dbReference>
<feature type="domain" description="ABC transporter" evidence="5">
    <location>
        <begin position="8"/>
        <end position="230"/>
    </location>
</feature>
<evidence type="ECO:0000313" key="6">
    <source>
        <dbReference type="EMBL" id="SDD24914.1"/>
    </source>
</evidence>
<evidence type="ECO:0000259" key="5">
    <source>
        <dbReference type="PROSITE" id="PS50893"/>
    </source>
</evidence>
<keyword evidence="3 6" id="KW-0067">ATP-binding</keyword>
<reference evidence="6 7" key="1">
    <citation type="submission" date="2016-10" db="EMBL/GenBank/DDBJ databases">
        <authorList>
            <person name="de Groot N.N."/>
        </authorList>
    </citation>
    <scope>NUCLEOTIDE SEQUENCE [LARGE SCALE GENOMIC DNA]</scope>
    <source>
        <strain evidence="6 7">DSM 16957</strain>
    </source>
</reference>
<dbReference type="Gene3D" id="3.40.50.300">
    <property type="entry name" value="P-loop containing nucleotide triphosphate hydrolases"/>
    <property type="match status" value="1"/>
</dbReference>
<dbReference type="CDD" id="cd03255">
    <property type="entry name" value="ABC_MJ0796_LolCDE_FtsE"/>
    <property type="match status" value="1"/>
</dbReference>
<dbReference type="PROSITE" id="PS50893">
    <property type="entry name" value="ABC_TRANSPORTER_2"/>
    <property type="match status" value="1"/>
</dbReference>
<protein>
    <submittedName>
        <fullName evidence="6">Putative ABC transport system ATP-binding protein</fullName>
    </submittedName>
</protein>
<dbReference type="FunFam" id="3.40.50.300:FF:000032">
    <property type="entry name" value="Export ABC transporter ATP-binding protein"/>
    <property type="match status" value="1"/>
</dbReference>
<evidence type="ECO:0000313" key="7">
    <source>
        <dbReference type="Proteomes" id="UP000199603"/>
    </source>
</evidence>
<dbReference type="PANTHER" id="PTHR24220">
    <property type="entry name" value="IMPORT ATP-BINDING PROTEIN"/>
    <property type="match status" value="1"/>
</dbReference>
<dbReference type="GO" id="GO:0005886">
    <property type="term" value="C:plasma membrane"/>
    <property type="evidence" value="ECO:0007669"/>
    <property type="project" value="TreeGrafter"/>
</dbReference>
<name>A0A1G6T7R4_9GAMM</name>
<organism evidence="6 7">
    <name type="scientific">Aquimonas voraii</name>
    <dbReference type="NCBI Taxonomy" id="265719"/>
    <lineage>
        <taxon>Bacteria</taxon>
        <taxon>Pseudomonadati</taxon>
        <taxon>Pseudomonadota</taxon>
        <taxon>Gammaproteobacteria</taxon>
        <taxon>Lysobacterales</taxon>
        <taxon>Lysobacteraceae</taxon>
        <taxon>Aquimonas</taxon>
    </lineage>
</organism>
<evidence type="ECO:0000256" key="1">
    <source>
        <dbReference type="ARBA" id="ARBA00022448"/>
    </source>
</evidence>
<keyword evidence="1" id="KW-0813">Transport</keyword>
<dbReference type="InterPro" id="IPR015854">
    <property type="entry name" value="ABC_transpr_LolD-like"/>
</dbReference>
<dbReference type="Proteomes" id="UP000199603">
    <property type="component" value="Unassembled WGS sequence"/>
</dbReference>
<dbReference type="InterPro" id="IPR003593">
    <property type="entry name" value="AAA+_ATPase"/>
</dbReference>
<keyword evidence="2" id="KW-0547">Nucleotide-binding</keyword>
<gene>
    <name evidence="6" type="ORF">SAMN04488509_101916</name>
</gene>
<keyword evidence="7" id="KW-1185">Reference proteome</keyword>
<evidence type="ECO:0000256" key="4">
    <source>
        <dbReference type="ARBA" id="ARBA00038388"/>
    </source>
</evidence>
<dbReference type="InterPro" id="IPR017871">
    <property type="entry name" value="ABC_transporter-like_CS"/>
</dbReference>
<dbReference type="GO" id="GO:0022857">
    <property type="term" value="F:transmembrane transporter activity"/>
    <property type="evidence" value="ECO:0007669"/>
    <property type="project" value="TreeGrafter"/>
</dbReference>
<dbReference type="GO" id="GO:0005524">
    <property type="term" value="F:ATP binding"/>
    <property type="evidence" value="ECO:0007669"/>
    <property type="project" value="UniProtKB-KW"/>
</dbReference>
<dbReference type="PANTHER" id="PTHR24220:SF86">
    <property type="entry name" value="ABC TRANSPORTER ABCH.1"/>
    <property type="match status" value="1"/>
</dbReference>
<dbReference type="STRING" id="265719.SAMN04488509_101916"/>
<dbReference type="InterPro" id="IPR003439">
    <property type="entry name" value="ABC_transporter-like_ATP-bd"/>
</dbReference>